<reference evidence="2 3" key="1">
    <citation type="submission" date="2019-07" db="EMBL/GenBank/DDBJ databases">
        <title>Genomic Encyclopedia of Archaeal and Bacterial Type Strains, Phase II (KMG-II): from individual species to whole genera.</title>
        <authorList>
            <person name="Goeker M."/>
        </authorList>
    </citation>
    <scope>NUCLEOTIDE SEQUENCE [LARGE SCALE GENOMIC DNA]</scope>
    <source>
        <strain evidence="2 3">ATCC BAA-2084</strain>
    </source>
</reference>
<dbReference type="RefSeq" id="WP_067600513.1">
    <property type="nucleotide sequence ID" value="NZ_CP015963.1"/>
</dbReference>
<feature type="transmembrane region" description="Helical" evidence="1">
    <location>
        <begin position="28"/>
        <end position="45"/>
    </location>
</feature>
<evidence type="ECO:0000313" key="2">
    <source>
        <dbReference type="EMBL" id="TWJ09759.1"/>
    </source>
</evidence>
<dbReference type="STRING" id="476157.GCA_001663155_01950"/>
<dbReference type="Proteomes" id="UP000320547">
    <property type="component" value="Unassembled WGS sequence"/>
</dbReference>
<comment type="caution">
    <text evidence="2">The sequence shown here is derived from an EMBL/GenBank/DDBJ whole genome shotgun (WGS) entry which is preliminary data.</text>
</comment>
<keyword evidence="3" id="KW-1185">Reference proteome</keyword>
<keyword evidence="1" id="KW-1133">Transmembrane helix</keyword>
<gene>
    <name evidence="2" type="ORF">JN10_1404</name>
</gene>
<dbReference type="SUPFAM" id="SSF48452">
    <property type="entry name" value="TPR-like"/>
    <property type="match status" value="1"/>
</dbReference>
<name>A0A562UVV2_9SPHN</name>
<sequence length="229" mass="24841">MEWLVITSLAAIAMLAAIFLLRLPRQGWMLFAAVLIFGLAGYGLFGSPGQPSAPKAAGLETLRSGEQLVDARRSLFDDGSPPASHLVLSDGFARQGRFDQAAGLLRNAIRDNPSDAETWLALAIALVEHAEGQVTPPAIVAFSNAQDAFPEHPGAGYFLGMAYLRSGRPEDARRVWGELLQRSPEDAPWREDLEFRLAGLDQLIQQMEGMRRMIEAQNAAQQSAAADAE</sequence>
<feature type="transmembrane region" description="Helical" evidence="1">
    <location>
        <begin position="6"/>
        <end position="23"/>
    </location>
</feature>
<dbReference type="OrthoDB" id="7390129at2"/>
<dbReference type="Gene3D" id="1.25.40.10">
    <property type="entry name" value="Tetratricopeptide repeat domain"/>
    <property type="match status" value="1"/>
</dbReference>
<keyword evidence="1" id="KW-0812">Transmembrane</keyword>
<evidence type="ECO:0000256" key="1">
    <source>
        <dbReference type="SAM" id="Phobius"/>
    </source>
</evidence>
<organism evidence="2 3">
    <name type="scientific">Altererythrobacter ishigakiensis</name>
    <dbReference type="NCBI Taxonomy" id="476157"/>
    <lineage>
        <taxon>Bacteria</taxon>
        <taxon>Pseudomonadati</taxon>
        <taxon>Pseudomonadota</taxon>
        <taxon>Alphaproteobacteria</taxon>
        <taxon>Sphingomonadales</taxon>
        <taxon>Erythrobacteraceae</taxon>
        <taxon>Altererythrobacter</taxon>
    </lineage>
</organism>
<accession>A0A562UVV2</accession>
<dbReference type="AlphaFoldDB" id="A0A562UVV2"/>
<protein>
    <submittedName>
        <fullName evidence="2">Cytochrome c-type biogenesis protein CcmH</fullName>
    </submittedName>
</protein>
<dbReference type="InterPro" id="IPR011990">
    <property type="entry name" value="TPR-like_helical_dom_sf"/>
</dbReference>
<dbReference type="Pfam" id="PF14559">
    <property type="entry name" value="TPR_19"/>
    <property type="match status" value="1"/>
</dbReference>
<evidence type="ECO:0000313" key="3">
    <source>
        <dbReference type="Proteomes" id="UP000320547"/>
    </source>
</evidence>
<dbReference type="EMBL" id="VLLK01000001">
    <property type="protein sequence ID" value="TWJ09759.1"/>
    <property type="molecule type" value="Genomic_DNA"/>
</dbReference>
<dbReference type="Pfam" id="PF13428">
    <property type="entry name" value="TPR_14"/>
    <property type="match status" value="1"/>
</dbReference>
<proteinExistence type="predicted"/>
<keyword evidence="1" id="KW-0472">Membrane</keyword>